<dbReference type="PROSITE" id="PS51175">
    <property type="entry name" value="CBM6"/>
    <property type="match status" value="3"/>
</dbReference>
<feature type="domain" description="CBM6" evidence="3">
    <location>
        <begin position="116"/>
        <end position="240"/>
    </location>
</feature>
<evidence type="ECO:0000313" key="4">
    <source>
        <dbReference type="EMBL" id="MFC3114909.1"/>
    </source>
</evidence>
<feature type="domain" description="CBM6" evidence="3">
    <location>
        <begin position="474"/>
        <end position="598"/>
    </location>
</feature>
<feature type="region of interest" description="Disordered" evidence="2">
    <location>
        <begin position="251"/>
        <end position="293"/>
    </location>
</feature>
<protein>
    <submittedName>
        <fullName evidence="4">Carbohydrate-binding protein</fullName>
    </submittedName>
</protein>
<sequence length="756" mass="79647">MVGNAKATRLGDILLEKGLLREDQLLLAIAEQKRRRASVDPGDKRMMDATSLGEILIEMGYITRQQLKRGLNWQMYLRKMTLVMSLVAPLMSAAGGAVAQTTTTTTSTSSSTTSSLVIQAENFTAMKGIKVEATKDTGGGSNVGAIDPGDWMAYENVVIELAVETTYKITYRVSSPQGIGSFYLYELGSDTEYDRVTVPKTGNWQSWVSVEKTVTLPAGKHTLGIKALSKGFNINWFKLDKIAEAAPAPVSSSSSSLAVSSSSQPSSEAVSSSSQPSSLAVSSSSQPSSEAVSSSTQLSSAAVSSSSEPSSLSVSSSSQASSLAVSSASQTSSAAASPTLSLRIQAEEYSAMGGIKVEPTTDEGGGMNIGAIDASDWLAYGNHQINAPTAGNYKISYRVSSLYGGGSFYLYSLETGQQFAPVEVPKTGGFQKWVTIEQTITLPAGTHKLGITAITKGFNINWLQVDYKGLALPLTIQAEEFAAMFGVKVEATTDVGGGSNIGAIDAGDWLSYENKVIDIPATGNYKITYRTSSLYGGGSFAFHEADGSKQYDVVEVPKTGGFQKWVDVERIVTLEAGTHIFGMTALTKGYNINWFKIEEAPAGSLPSNTSPSSSSVASSVASSVTSSTASSTSSQTSSAPVVSSASSSSAAPVSSASSSSAAASSVGAEGTTVAGPVYLRWNIPSLREDGTTLDITELGGYEVRYRLLSSTEYTYVNIEDAYKNELDIAWLEGTYVFEVAAFDKNGLYSRFIKITP</sequence>
<name>A0ABV7FG91_9GAMM</name>
<reference evidence="5" key="1">
    <citation type="journal article" date="2019" name="Int. J. Syst. Evol. Microbiol.">
        <title>The Global Catalogue of Microorganisms (GCM) 10K type strain sequencing project: providing services to taxonomists for standard genome sequencing and annotation.</title>
        <authorList>
            <consortium name="The Broad Institute Genomics Platform"/>
            <consortium name="The Broad Institute Genome Sequencing Center for Infectious Disease"/>
            <person name="Wu L."/>
            <person name="Ma J."/>
        </authorList>
    </citation>
    <scope>NUCLEOTIDE SEQUENCE [LARGE SCALE GENOMIC DNA]</scope>
    <source>
        <strain evidence="5">KCTC 52237</strain>
    </source>
</reference>
<keyword evidence="1" id="KW-0732">Signal</keyword>
<proteinExistence type="predicted"/>
<dbReference type="PANTHER" id="PTHR24216">
    <property type="entry name" value="PAXILLIN-RELATED"/>
    <property type="match status" value="1"/>
</dbReference>
<gene>
    <name evidence="4" type="ORF">ACFODX_05005</name>
</gene>
<dbReference type="Gene3D" id="2.60.120.260">
    <property type="entry name" value="Galactose-binding domain-like"/>
    <property type="match status" value="3"/>
</dbReference>
<dbReference type="EMBL" id="JBHRTF010000002">
    <property type="protein sequence ID" value="MFC3114909.1"/>
    <property type="molecule type" value="Genomic_DNA"/>
</dbReference>
<dbReference type="SMART" id="SM00606">
    <property type="entry name" value="CBD_IV"/>
    <property type="match status" value="3"/>
</dbReference>
<evidence type="ECO:0000313" key="5">
    <source>
        <dbReference type="Proteomes" id="UP001595555"/>
    </source>
</evidence>
<dbReference type="RefSeq" id="WP_378116674.1">
    <property type="nucleotide sequence ID" value="NZ_JBHRTF010000002.1"/>
</dbReference>
<keyword evidence="5" id="KW-1185">Reference proteome</keyword>
<dbReference type="Proteomes" id="UP001595555">
    <property type="component" value="Unassembled WGS sequence"/>
</dbReference>
<dbReference type="InterPro" id="IPR037257">
    <property type="entry name" value="T2SS_E_N_sf"/>
</dbReference>
<dbReference type="InterPro" id="IPR008979">
    <property type="entry name" value="Galactose-bd-like_sf"/>
</dbReference>
<evidence type="ECO:0000259" key="3">
    <source>
        <dbReference type="PROSITE" id="PS51175"/>
    </source>
</evidence>
<evidence type="ECO:0000256" key="2">
    <source>
        <dbReference type="SAM" id="MobiDB-lite"/>
    </source>
</evidence>
<dbReference type="CDD" id="cd04080">
    <property type="entry name" value="CBM6_cellulase-like"/>
    <property type="match status" value="3"/>
</dbReference>
<dbReference type="SUPFAM" id="SSF49785">
    <property type="entry name" value="Galactose-binding domain-like"/>
    <property type="match status" value="3"/>
</dbReference>
<organism evidence="4 5">
    <name type="scientific">Cellvibrio fontiphilus</name>
    <dbReference type="NCBI Taxonomy" id="1815559"/>
    <lineage>
        <taxon>Bacteria</taxon>
        <taxon>Pseudomonadati</taxon>
        <taxon>Pseudomonadota</taxon>
        <taxon>Gammaproteobacteria</taxon>
        <taxon>Cellvibrionales</taxon>
        <taxon>Cellvibrionaceae</taxon>
        <taxon>Cellvibrio</taxon>
    </lineage>
</organism>
<dbReference type="Pfam" id="PF03422">
    <property type="entry name" value="CBM_6"/>
    <property type="match status" value="3"/>
</dbReference>
<dbReference type="PANTHER" id="PTHR24216:SF65">
    <property type="entry name" value="PAXILLIN-LIKE PROTEIN 1"/>
    <property type="match status" value="1"/>
</dbReference>
<evidence type="ECO:0000256" key="1">
    <source>
        <dbReference type="ARBA" id="ARBA00022729"/>
    </source>
</evidence>
<comment type="caution">
    <text evidence="4">The sequence shown here is derived from an EMBL/GenBank/DDBJ whole genome shotgun (WGS) entry which is preliminary data.</text>
</comment>
<dbReference type="SUPFAM" id="SSF160246">
    <property type="entry name" value="EspE N-terminal domain-like"/>
    <property type="match status" value="1"/>
</dbReference>
<dbReference type="InterPro" id="IPR005084">
    <property type="entry name" value="CBM6"/>
</dbReference>
<accession>A0ABV7FG91</accession>
<feature type="domain" description="CBM6" evidence="3">
    <location>
        <begin position="342"/>
        <end position="466"/>
    </location>
</feature>
<dbReference type="InterPro" id="IPR006584">
    <property type="entry name" value="Cellulose-bd_IV"/>
</dbReference>